<reference evidence="1" key="1">
    <citation type="submission" date="2020-11" db="EMBL/GenBank/DDBJ databases">
        <title>Complete genome sequence of a novel pathogenic Methylobacterium strain isolated from rice in Vietnam.</title>
        <authorList>
            <person name="Lai K."/>
            <person name="Okazaki S."/>
            <person name="Higashi K."/>
            <person name="Mori H."/>
            <person name="Toyoda A."/>
            <person name="Kurokawa K."/>
        </authorList>
    </citation>
    <scope>NUCLEOTIDE SEQUENCE</scope>
    <source>
        <strain evidence="1">VL1</strain>
    </source>
</reference>
<evidence type="ECO:0008006" key="3">
    <source>
        <dbReference type="Google" id="ProtNLM"/>
    </source>
</evidence>
<dbReference type="EMBL" id="AP024145">
    <property type="protein sequence ID" value="BCM86690.1"/>
    <property type="molecule type" value="Genomic_DNA"/>
</dbReference>
<dbReference type="PANTHER" id="PTHR10000:SF8">
    <property type="entry name" value="HAD SUPERFAMILY HYDROLASE-LIKE, TYPE 3"/>
    <property type="match status" value="1"/>
</dbReference>
<dbReference type="PANTHER" id="PTHR10000">
    <property type="entry name" value="PHOSPHOSERINE PHOSPHATASE"/>
    <property type="match status" value="1"/>
</dbReference>
<evidence type="ECO:0000313" key="1">
    <source>
        <dbReference type="EMBL" id="BCM86690.1"/>
    </source>
</evidence>
<proteinExistence type="predicted"/>
<protein>
    <recommendedName>
        <fullName evidence="3">Hydrolase</fullName>
    </recommendedName>
</protein>
<dbReference type="SUPFAM" id="SSF56784">
    <property type="entry name" value="HAD-like"/>
    <property type="match status" value="1"/>
</dbReference>
<dbReference type="InterPro" id="IPR023214">
    <property type="entry name" value="HAD_sf"/>
</dbReference>
<dbReference type="Proteomes" id="UP000663508">
    <property type="component" value="Chromosome"/>
</dbReference>
<dbReference type="InterPro" id="IPR006379">
    <property type="entry name" value="HAD-SF_hydro_IIB"/>
</dbReference>
<dbReference type="GO" id="GO:0016791">
    <property type="term" value="F:phosphatase activity"/>
    <property type="evidence" value="ECO:0007669"/>
    <property type="project" value="TreeGrafter"/>
</dbReference>
<dbReference type="SFLD" id="SFLDS00003">
    <property type="entry name" value="Haloacid_Dehalogenase"/>
    <property type="match status" value="1"/>
</dbReference>
<dbReference type="SFLD" id="SFLDG01140">
    <property type="entry name" value="C2.B:_Phosphomannomutase_and_P"/>
    <property type="match status" value="1"/>
</dbReference>
<gene>
    <name evidence="1" type="ORF">mvi_51510</name>
</gene>
<dbReference type="NCBIfam" id="TIGR01484">
    <property type="entry name" value="HAD-SF-IIB"/>
    <property type="match status" value="1"/>
</dbReference>
<sequence>MTNAPSPIRLVVTDVDGTLVTGDKRLTPRAVRAVEALRARGIAFTVASSRPPIGLRPLVAPLGLTLPMGAFNGSTVVRPDLSLVDETLIPEAAARKAAARFAAEGIALWVFAEGVWLLTDPAGAYTDLERCTLQAEPRVVDDLAPHLGRAAKLVGVSRDHAALAALEPRLAEEIGEGAAVHRSQAYYLDVTPPHVDKGHFVARLAGELDIPLAAVAVLGDMANDTAMFSRAGLSIAMGNASEAVQRAATQVTGTNEADGFAEAIETYVLGREPA</sequence>
<dbReference type="KEGG" id="mind:mvi_51510"/>
<dbReference type="Gene3D" id="3.40.50.1000">
    <property type="entry name" value="HAD superfamily/HAD-like"/>
    <property type="match status" value="1"/>
</dbReference>
<dbReference type="GO" id="GO:0000287">
    <property type="term" value="F:magnesium ion binding"/>
    <property type="evidence" value="ECO:0007669"/>
    <property type="project" value="TreeGrafter"/>
</dbReference>
<dbReference type="Gene3D" id="3.30.1240.10">
    <property type="match status" value="1"/>
</dbReference>
<dbReference type="CDD" id="cd07516">
    <property type="entry name" value="HAD_Pase"/>
    <property type="match status" value="1"/>
</dbReference>
<dbReference type="GO" id="GO:0005829">
    <property type="term" value="C:cytosol"/>
    <property type="evidence" value="ECO:0007669"/>
    <property type="project" value="TreeGrafter"/>
</dbReference>
<organism evidence="1 2">
    <name type="scientific">Methylobacterium indicum</name>
    <dbReference type="NCBI Taxonomy" id="1775910"/>
    <lineage>
        <taxon>Bacteria</taxon>
        <taxon>Pseudomonadati</taxon>
        <taxon>Pseudomonadota</taxon>
        <taxon>Alphaproteobacteria</taxon>
        <taxon>Hyphomicrobiales</taxon>
        <taxon>Methylobacteriaceae</taxon>
        <taxon>Methylobacterium</taxon>
    </lineage>
</organism>
<dbReference type="AlphaFoldDB" id="A0A8H9C9S7"/>
<name>A0A8H9C9S7_9HYPH</name>
<dbReference type="InterPro" id="IPR036412">
    <property type="entry name" value="HAD-like_sf"/>
</dbReference>
<accession>A0A8H9C9S7</accession>
<dbReference type="RefSeq" id="WP_207179705.1">
    <property type="nucleotide sequence ID" value="NZ_AP024145.1"/>
</dbReference>
<dbReference type="Pfam" id="PF08282">
    <property type="entry name" value="Hydrolase_3"/>
    <property type="match status" value="1"/>
</dbReference>
<dbReference type="PROSITE" id="PS01228">
    <property type="entry name" value="COF_1"/>
    <property type="match status" value="1"/>
</dbReference>
<evidence type="ECO:0000313" key="2">
    <source>
        <dbReference type="Proteomes" id="UP000663508"/>
    </source>
</evidence>